<sequence length="166" mass="16493">MRRNPDEPYGFGSGATELDDEDDVGAAVDEDEEVEGDVGVSLQDVGGLLCVCEVAGTLVVTFGCSGGAGFGCSCGRAPCFRSATDDFGAPEETVTTTVLVLPSGATLVRVSTTSADARSGVASLPDAASMDATVANRVATTTPPAASITAVPTRFFGGTGSVGDCG</sequence>
<organism evidence="2 3">
    <name type="scientific">Lentzea rhizosphaerae</name>
    <dbReference type="NCBI Taxonomy" id="2041025"/>
    <lineage>
        <taxon>Bacteria</taxon>
        <taxon>Bacillati</taxon>
        <taxon>Actinomycetota</taxon>
        <taxon>Actinomycetes</taxon>
        <taxon>Pseudonocardiales</taxon>
        <taxon>Pseudonocardiaceae</taxon>
        <taxon>Lentzea</taxon>
    </lineage>
</organism>
<reference evidence="3" key="1">
    <citation type="journal article" date="2019" name="Int. J. Syst. Evol. Microbiol.">
        <title>The Global Catalogue of Microorganisms (GCM) 10K type strain sequencing project: providing services to taxonomists for standard genome sequencing and annotation.</title>
        <authorList>
            <consortium name="The Broad Institute Genomics Platform"/>
            <consortium name="The Broad Institute Genome Sequencing Center for Infectious Disease"/>
            <person name="Wu L."/>
            <person name="Ma J."/>
        </authorList>
    </citation>
    <scope>NUCLEOTIDE SEQUENCE [LARGE SCALE GENOMIC DNA]</scope>
    <source>
        <strain evidence="3">CGMCC 4.7405</strain>
    </source>
</reference>
<proteinExistence type="predicted"/>
<feature type="compositionally biased region" description="Acidic residues" evidence="1">
    <location>
        <begin position="17"/>
        <end position="26"/>
    </location>
</feature>
<keyword evidence="3" id="KW-1185">Reference proteome</keyword>
<dbReference type="EMBL" id="JBHRZI010000015">
    <property type="protein sequence ID" value="MFC3893638.1"/>
    <property type="molecule type" value="Genomic_DNA"/>
</dbReference>
<gene>
    <name evidence="2" type="ORF">ACFOWZ_19350</name>
</gene>
<feature type="region of interest" description="Disordered" evidence="1">
    <location>
        <begin position="1"/>
        <end position="26"/>
    </location>
</feature>
<evidence type="ECO:0000256" key="1">
    <source>
        <dbReference type="SAM" id="MobiDB-lite"/>
    </source>
</evidence>
<accession>A0ABV8BTQ8</accession>
<dbReference type="Proteomes" id="UP001595690">
    <property type="component" value="Unassembled WGS sequence"/>
</dbReference>
<protein>
    <submittedName>
        <fullName evidence="2">Uncharacterized protein</fullName>
    </submittedName>
</protein>
<evidence type="ECO:0000313" key="2">
    <source>
        <dbReference type="EMBL" id="MFC3893638.1"/>
    </source>
</evidence>
<name>A0ABV8BTQ8_9PSEU</name>
<comment type="caution">
    <text evidence="2">The sequence shown here is derived from an EMBL/GenBank/DDBJ whole genome shotgun (WGS) entry which is preliminary data.</text>
</comment>
<evidence type="ECO:0000313" key="3">
    <source>
        <dbReference type="Proteomes" id="UP001595690"/>
    </source>
</evidence>
<dbReference type="RefSeq" id="WP_382374335.1">
    <property type="nucleotide sequence ID" value="NZ_JBHRZI010000015.1"/>
</dbReference>